<dbReference type="SMART" id="SM00355">
    <property type="entry name" value="ZnF_C2H2"/>
    <property type="match status" value="11"/>
</dbReference>
<feature type="domain" description="C2H2-type" evidence="12">
    <location>
        <begin position="287"/>
        <end position="314"/>
    </location>
</feature>
<feature type="binding site" evidence="10">
    <location>
        <position position="66"/>
    </location>
    <ligand>
        <name>Zn(2+)</name>
        <dbReference type="ChEBI" id="CHEBI:29105"/>
    </ligand>
</feature>
<evidence type="ECO:0000256" key="8">
    <source>
        <dbReference type="ARBA" id="ARBA00023242"/>
    </source>
</evidence>
<dbReference type="FunFam" id="3.30.160.60:FF:000614">
    <property type="entry name" value="Zinc finger protein 142"/>
    <property type="match status" value="1"/>
</dbReference>
<dbReference type="PROSITE" id="PS50157">
    <property type="entry name" value="ZINC_FINGER_C2H2_2"/>
    <property type="match status" value="8"/>
</dbReference>
<evidence type="ECO:0000256" key="6">
    <source>
        <dbReference type="ARBA" id="ARBA00022833"/>
    </source>
</evidence>
<evidence type="ECO:0000259" key="12">
    <source>
        <dbReference type="PROSITE" id="PS50157"/>
    </source>
</evidence>
<keyword evidence="4" id="KW-0677">Repeat</keyword>
<keyword evidence="7" id="KW-0238">DNA-binding</keyword>
<evidence type="ECO:0000256" key="7">
    <source>
        <dbReference type="ARBA" id="ARBA00023125"/>
    </source>
</evidence>
<dbReference type="InterPro" id="IPR012934">
    <property type="entry name" value="Znf_AD"/>
</dbReference>
<dbReference type="FunFam" id="3.30.160.60:FF:000295">
    <property type="entry name" value="zinc finger protein 19"/>
    <property type="match status" value="1"/>
</dbReference>
<dbReference type="InterPro" id="IPR036236">
    <property type="entry name" value="Znf_C2H2_sf"/>
</dbReference>
<feature type="region of interest" description="Disordered" evidence="11">
    <location>
        <begin position="123"/>
        <end position="151"/>
    </location>
</feature>
<dbReference type="Pfam" id="PF00096">
    <property type="entry name" value="zf-C2H2"/>
    <property type="match status" value="7"/>
</dbReference>
<organism evidence="14 15">
    <name type="scientific">Ignelater luminosus</name>
    <name type="common">Cucubano</name>
    <name type="synonym">Pyrophorus luminosus</name>
    <dbReference type="NCBI Taxonomy" id="2038154"/>
    <lineage>
        <taxon>Eukaryota</taxon>
        <taxon>Metazoa</taxon>
        <taxon>Ecdysozoa</taxon>
        <taxon>Arthropoda</taxon>
        <taxon>Hexapoda</taxon>
        <taxon>Insecta</taxon>
        <taxon>Pterygota</taxon>
        <taxon>Neoptera</taxon>
        <taxon>Endopterygota</taxon>
        <taxon>Coleoptera</taxon>
        <taxon>Polyphaga</taxon>
        <taxon>Elateriformia</taxon>
        <taxon>Elateroidea</taxon>
        <taxon>Elateridae</taxon>
        <taxon>Agrypninae</taxon>
        <taxon>Pyrophorini</taxon>
        <taxon>Ignelater</taxon>
    </lineage>
</organism>
<dbReference type="Proteomes" id="UP000801492">
    <property type="component" value="Unassembled WGS sequence"/>
</dbReference>
<evidence type="ECO:0000256" key="11">
    <source>
        <dbReference type="SAM" id="MobiDB-lite"/>
    </source>
</evidence>
<feature type="domain" description="C2H2-type" evidence="12">
    <location>
        <begin position="513"/>
        <end position="541"/>
    </location>
</feature>
<evidence type="ECO:0000259" key="13">
    <source>
        <dbReference type="PROSITE" id="PS51915"/>
    </source>
</evidence>
<reference evidence="14" key="1">
    <citation type="submission" date="2019-08" db="EMBL/GenBank/DDBJ databases">
        <title>The genome of the North American firefly Photinus pyralis.</title>
        <authorList>
            <consortium name="Photinus pyralis genome working group"/>
            <person name="Fallon T.R."/>
            <person name="Sander Lower S.E."/>
            <person name="Weng J.-K."/>
        </authorList>
    </citation>
    <scope>NUCLEOTIDE SEQUENCE</scope>
    <source>
        <strain evidence="14">TRF0915ILg1</strain>
        <tissue evidence="14">Whole body</tissue>
    </source>
</reference>
<evidence type="ECO:0000313" key="15">
    <source>
        <dbReference type="Proteomes" id="UP000801492"/>
    </source>
</evidence>
<dbReference type="PANTHER" id="PTHR24394:SF29">
    <property type="entry name" value="MYONEURIN"/>
    <property type="match status" value="1"/>
</dbReference>
<feature type="domain" description="C2H2-type" evidence="12">
    <location>
        <begin position="397"/>
        <end position="423"/>
    </location>
</feature>
<dbReference type="FunFam" id="3.30.160.60:FF:000065">
    <property type="entry name" value="B-cell CLL/lymphoma 6, member B"/>
    <property type="match status" value="1"/>
</dbReference>
<dbReference type="InterPro" id="IPR013087">
    <property type="entry name" value="Znf_C2H2_type"/>
</dbReference>
<feature type="binding site" evidence="10">
    <location>
        <position position="20"/>
    </location>
    <ligand>
        <name>Zn(2+)</name>
        <dbReference type="ChEBI" id="CHEBI:29105"/>
    </ligand>
</feature>
<name>A0A8K0CNI1_IGNLU</name>
<dbReference type="GO" id="GO:0003677">
    <property type="term" value="F:DNA binding"/>
    <property type="evidence" value="ECO:0007669"/>
    <property type="project" value="UniProtKB-KW"/>
</dbReference>
<keyword evidence="6 10" id="KW-0862">Zinc</keyword>
<keyword evidence="5 9" id="KW-0863">Zinc-finger</keyword>
<feature type="binding site" evidence="10">
    <location>
        <position position="17"/>
    </location>
    <ligand>
        <name>Zn(2+)</name>
        <dbReference type="ChEBI" id="CHEBI:29105"/>
    </ligand>
</feature>
<dbReference type="GO" id="GO:0005634">
    <property type="term" value="C:nucleus"/>
    <property type="evidence" value="ECO:0007669"/>
    <property type="project" value="UniProtKB-SubCell"/>
</dbReference>
<evidence type="ECO:0000256" key="3">
    <source>
        <dbReference type="ARBA" id="ARBA00022723"/>
    </source>
</evidence>
<feature type="domain" description="C2H2-type" evidence="12">
    <location>
        <begin position="452"/>
        <end position="479"/>
    </location>
</feature>
<dbReference type="Gene3D" id="3.40.1800.20">
    <property type="match status" value="1"/>
</dbReference>
<dbReference type="SMART" id="SM00746">
    <property type="entry name" value="TRASH"/>
    <property type="match status" value="2"/>
</dbReference>
<comment type="caution">
    <text evidence="14">The sequence shown here is derived from an EMBL/GenBank/DDBJ whole genome shotgun (WGS) entry which is preliminary data.</text>
</comment>
<dbReference type="GO" id="GO:0000981">
    <property type="term" value="F:DNA-binding transcription factor activity, RNA polymerase II-specific"/>
    <property type="evidence" value="ECO:0007669"/>
    <property type="project" value="TreeGrafter"/>
</dbReference>
<dbReference type="Pfam" id="PF07776">
    <property type="entry name" value="zf-AD"/>
    <property type="match status" value="1"/>
</dbReference>
<dbReference type="SUPFAM" id="SSF57716">
    <property type="entry name" value="Glucocorticoid receptor-like (DNA-binding domain)"/>
    <property type="match status" value="1"/>
</dbReference>
<keyword evidence="3 10" id="KW-0479">Metal-binding</keyword>
<gene>
    <name evidence="14" type="ORF">ILUMI_18796</name>
</gene>
<dbReference type="Gene3D" id="3.30.160.60">
    <property type="entry name" value="Classic Zinc Finger"/>
    <property type="match status" value="7"/>
</dbReference>
<dbReference type="InterPro" id="IPR011017">
    <property type="entry name" value="TRASH_dom"/>
</dbReference>
<feature type="domain" description="C2H2-type" evidence="12">
    <location>
        <begin position="259"/>
        <end position="286"/>
    </location>
</feature>
<keyword evidence="15" id="KW-1185">Reference proteome</keyword>
<evidence type="ECO:0000256" key="9">
    <source>
        <dbReference type="PROSITE-ProRule" id="PRU00042"/>
    </source>
</evidence>
<comment type="subcellular location">
    <subcellularLocation>
        <location evidence="1">Nucleus</location>
    </subcellularLocation>
</comment>
<dbReference type="AlphaFoldDB" id="A0A8K0CNI1"/>
<evidence type="ECO:0000256" key="2">
    <source>
        <dbReference type="ARBA" id="ARBA00007746"/>
    </source>
</evidence>
<protein>
    <submittedName>
        <fullName evidence="14">Uncharacterized protein</fullName>
    </submittedName>
</protein>
<evidence type="ECO:0000256" key="4">
    <source>
        <dbReference type="ARBA" id="ARBA00022737"/>
    </source>
</evidence>
<dbReference type="FunFam" id="3.30.160.60:FF:001049">
    <property type="entry name" value="zinc finger protein 319"/>
    <property type="match status" value="1"/>
</dbReference>
<dbReference type="FunFam" id="3.30.160.60:FF:000702">
    <property type="entry name" value="Transcription factor E4F1 isoform 1"/>
    <property type="match status" value="1"/>
</dbReference>
<dbReference type="SMART" id="SM00868">
    <property type="entry name" value="zf-AD"/>
    <property type="match status" value="2"/>
</dbReference>
<dbReference type="GO" id="GO:0008270">
    <property type="term" value="F:zinc ion binding"/>
    <property type="evidence" value="ECO:0007669"/>
    <property type="project" value="UniProtKB-UniRule"/>
</dbReference>
<feature type="domain" description="ZAD" evidence="13">
    <location>
        <begin position="15"/>
        <end position="90"/>
    </location>
</feature>
<dbReference type="PROSITE" id="PS51915">
    <property type="entry name" value="ZAD"/>
    <property type="match status" value="1"/>
</dbReference>
<dbReference type="PROSITE" id="PS00028">
    <property type="entry name" value="ZINC_FINGER_C2H2_1"/>
    <property type="match status" value="7"/>
</dbReference>
<feature type="domain" description="C2H2-type" evidence="12">
    <location>
        <begin position="231"/>
        <end position="258"/>
    </location>
</feature>
<dbReference type="EMBL" id="VTPC01083851">
    <property type="protein sequence ID" value="KAF2887377.1"/>
    <property type="molecule type" value="Genomic_DNA"/>
</dbReference>
<evidence type="ECO:0000256" key="10">
    <source>
        <dbReference type="PROSITE-ProRule" id="PRU01263"/>
    </source>
</evidence>
<feature type="domain" description="C2H2-type" evidence="12">
    <location>
        <begin position="480"/>
        <end position="507"/>
    </location>
</feature>
<proteinExistence type="inferred from homology"/>
<keyword evidence="8" id="KW-0539">Nucleus</keyword>
<comment type="similarity">
    <text evidence="2">Belongs to the hunchback C2H2-type zinc-finger protein family.</text>
</comment>
<evidence type="ECO:0000313" key="14">
    <source>
        <dbReference type="EMBL" id="KAF2887377.1"/>
    </source>
</evidence>
<accession>A0A8K0CNI1</accession>
<sequence>MRMAKINNLSLNLNKVCRACLCENEEMRNISDNEQNQENLLEMFVAVTNVEIETSNSVSTNICKQCLEKLNVSYSFRLQCQKSNEILLNYASNHVEEKPEVSSDEIKVEMVSEQFKEDMYDNCERNSDDSDFEPYDRRNTQTRTKQKDSKQTMRLTQFSYDEVSQAIKETRRRFFENTECIRCGFVGSNTRALSVHMTHLHKDLKERWCAQCNKEFDNLEEHLKLHGDDDLKCQFCKKVFHSKGHLTEHLLSHSGIRPYKCDTCQKCFISQRHLKVHYRIHSNERPYKCHLCTKSFIQKTSLKSHLKQHSKEMHKNESDNYNCNSVNEGNNKTEHELVSEEQTAVENRLKESLLPTAQNFCGECNKKVRSLALHNKQFHDSGRKIFNEYGDNVLDNKLCTVCGKQFKPAELRLHMRKHTGEKPFLCTECGQAFIQRSHLVEHNKTHSDLRPYQCTYCDKAFKQNSSLKSHIQIHLGSKPFKCGQCPYACRQSYSLTQHMKQHPNDAPRPERPHMCLICNKTFTTVAMLTSHASTVHNVKVEAVL</sequence>
<dbReference type="SUPFAM" id="SSF57667">
    <property type="entry name" value="beta-beta-alpha zinc fingers"/>
    <property type="match status" value="5"/>
</dbReference>
<dbReference type="PANTHER" id="PTHR24394">
    <property type="entry name" value="ZINC FINGER PROTEIN"/>
    <property type="match status" value="1"/>
</dbReference>
<dbReference type="OrthoDB" id="6077919at2759"/>
<feature type="domain" description="C2H2-type" evidence="12">
    <location>
        <begin position="424"/>
        <end position="451"/>
    </location>
</feature>
<evidence type="ECO:0000256" key="5">
    <source>
        <dbReference type="ARBA" id="ARBA00022771"/>
    </source>
</evidence>
<feature type="binding site" evidence="10">
    <location>
        <position position="63"/>
    </location>
    <ligand>
        <name>Zn(2+)</name>
        <dbReference type="ChEBI" id="CHEBI:29105"/>
    </ligand>
</feature>
<evidence type="ECO:0000256" key="1">
    <source>
        <dbReference type="ARBA" id="ARBA00004123"/>
    </source>
</evidence>